<reference evidence="1 2" key="1">
    <citation type="journal article" date="2016" name="Nat. Commun.">
        <title>Thousands of microbial genomes shed light on interconnected biogeochemical processes in an aquifer system.</title>
        <authorList>
            <person name="Anantharaman K."/>
            <person name="Brown C.T."/>
            <person name="Hug L.A."/>
            <person name="Sharon I."/>
            <person name="Castelle C.J."/>
            <person name="Probst A.J."/>
            <person name="Thomas B.C."/>
            <person name="Singh A."/>
            <person name="Wilkins M.J."/>
            <person name="Karaoz U."/>
            <person name="Brodie E.L."/>
            <person name="Williams K.H."/>
            <person name="Hubbard S.S."/>
            <person name="Banfield J.F."/>
        </authorList>
    </citation>
    <scope>NUCLEOTIDE SEQUENCE [LARGE SCALE GENOMIC DNA]</scope>
</reference>
<dbReference type="SUPFAM" id="SSF55811">
    <property type="entry name" value="Nudix"/>
    <property type="match status" value="1"/>
</dbReference>
<organism evidence="1 2">
    <name type="scientific">Candidatus Kaiserbacteria bacterium RIFCSPHIGHO2_01_FULL_54_36</name>
    <dbReference type="NCBI Taxonomy" id="1798482"/>
    <lineage>
        <taxon>Bacteria</taxon>
        <taxon>Candidatus Kaiseribacteriota</taxon>
    </lineage>
</organism>
<evidence type="ECO:0000313" key="2">
    <source>
        <dbReference type="Proteomes" id="UP000178370"/>
    </source>
</evidence>
<evidence type="ECO:0000313" key="1">
    <source>
        <dbReference type="EMBL" id="OGG50312.1"/>
    </source>
</evidence>
<evidence type="ECO:0008006" key="3">
    <source>
        <dbReference type="Google" id="ProtNLM"/>
    </source>
</evidence>
<accession>A0A1F6CN56</accession>
<dbReference type="EMBL" id="MFKV01000015">
    <property type="protein sequence ID" value="OGG50312.1"/>
    <property type="molecule type" value="Genomic_DNA"/>
</dbReference>
<dbReference type="Proteomes" id="UP000178370">
    <property type="component" value="Unassembled WGS sequence"/>
</dbReference>
<sequence length="147" mass="16340">MALVSANLAGDILVLQEFVGKPALGKYEGMFSVPMETCHHGEHDLLALKRLHDEELTGLPFQGEPIYIGAYRVAPLAWARLYAMSVEQVAPIIGQTLEVGNHRWVPVTDALSLWLRRGALEMIEDYAAGRRNVIRKTCSEVQGQVRT</sequence>
<dbReference type="InterPro" id="IPR015797">
    <property type="entry name" value="NUDIX_hydrolase-like_dom_sf"/>
</dbReference>
<gene>
    <name evidence="1" type="ORF">A2763_01465</name>
</gene>
<comment type="caution">
    <text evidence="1">The sequence shown here is derived from an EMBL/GenBank/DDBJ whole genome shotgun (WGS) entry which is preliminary data.</text>
</comment>
<dbReference type="AlphaFoldDB" id="A0A1F6CN56"/>
<name>A0A1F6CN56_9BACT</name>
<proteinExistence type="predicted"/>
<protein>
    <recommendedName>
        <fullName evidence="3">Nudix hydrolase domain-containing protein</fullName>
    </recommendedName>
</protein>